<dbReference type="OrthoDB" id="1928130at2759"/>
<reference evidence="2 3" key="1">
    <citation type="journal article" date="2013" name="BMC Genomics">
        <title>The miniature genome of a carnivorous plant Genlisea aurea contains a low number of genes and short non-coding sequences.</title>
        <authorList>
            <person name="Leushkin E.V."/>
            <person name="Sutormin R.A."/>
            <person name="Nabieva E.R."/>
            <person name="Penin A.A."/>
            <person name="Kondrashov A.S."/>
            <person name="Logacheva M.D."/>
        </authorList>
    </citation>
    <scope>NUCLEOTIDE SEQUENCE [LARGE SCALE GENOMIC DNA]</scope>
</reference>
<gene>
    <name evidence="2" type="ORF">M569_06756</name>
</gene>
<dbReference type="InterPro" id="IPR056696">
    <property type="entry name" value="DUF7794"/>
</dbReference>
<feature type="non-terminal residue" evidence="2">
    <location>
        <position position="119"/>
    </location>
</feature>
<accession>S8CMT4</accession>
<dbReference type="Proteomes" id="UP000015453">
    <property type="component" value="Unassembled WGS sequence"/>
</dbReference>
<dbReference type="PANTHER" id="PTHR37735">
    <property type="entry name" value="OS08G0567000 PROTEIN"/>
    <property type="match status" value="1"/>
</dbReference>
<feature type="non-terminal residue" evidence="2">
    <location>
        <position position="1"/>
    </location>
</feature>
<keyword evidence="3" id="KW-1185">Reference proteome</keyword>
<dbReference type="PANTHER" id="PTHR37735:SF1">
    <property type="entry name" value="OS08G0567000 PROTEIN"/>
    <property type="match status" value="1"/>
</dbReference>
<proteinExistence type="predicted"/>
<comment type="caution">
    <text evidence="2">The sequence shown here is derived from an EMBL/GenBank/DDBJ whole genome shotgun (WGS) entry which is preliminary data.</text>
</comment>
<dbReference type="AlphaFoldDB" id="S8CMT4"/>
<name>S8CMT4_9LAMI</name>
<organism evidence="2 3">
    <name type="scientific">Genlisea aurea</name>
    <dbReference type="NCBI Taxonomy" id="192259"/>
    <lineage>
        <taxon>Eukaryota</taxon>
        <taxon>Viridiplantae</taxon>
        <taxon>Streptophyta</taxon>
        <taxon>Embryophyta</taxon>
        <taxon>Tracheophyta</taxon>
        <taxon>Spermatophyta</taxon>
        <taxon>Magnoliopsida</taxon>
        <taxon>eudicotyledons</taxon>
        <taxon>Gunneridae</taxon>
        <taxon>Pentapetalae</taxon>
        <taxon>asterids</taxon>
        <taxon>lamiids</taxon>
        <taxon>Lamiales</taxon>
        <taxon>Lentibulariaceae</taxon>
        <taxon>Genlisea</taxon>
    </lineage>
</organism>
<sequence length="119" mass="12835">CFMFVDEDELASWLGASYIEDASRLNMAEVADRKFTRDLVSLVNDIRDAADAHQLLTKSGQNPAELIIGRFDGIKGLGNALQDHYGREGISQLGLDVLASAITKAFTSLESAYGGKIVG</sequence>
<dbReference type="GO" id="GO:0012505">
    <property type="term" value="C:endomembrane system"/>
    <property type="evidence" value="ECO:0007669"/>
    <property type="project" value="TreeGrafter"/>
</dbReference>
<dbReference type="Pfam" id="PF25070">
    <property type="entry name" value="DUF7794"/>
    <property type="match status" value="1"/>
</dbReference>
<evidence type="ECO:0000313" key="2">
    <source>
        <dbReference type="EMBL" id="EPS68025.1"/>
    </source>
</evidence>
<dbReference type="EMBL" id="AUSU01002819">
    <property type="protein sequence ID" value="EPS68025.1"/>
    <property type="molecule type" value="Genomic_DNA"/>
</dbReference>
<protein>
    <recommendedName>
        <fullName evidence="1">DUF7794 domain-containing protein</fullName>
    </recommendedName>
</protein>
<evidence type="ECO:0000313" key="3">
    <source>
        <dbReference type="Proteomes" id="UP000015453"/>
    </source>
</evidence>
<evidence type="ECO:0000259" key="1">
    <source>
        <dbReference type="Pfam" id="PF25070"/>
    </source>
</evidence>
<feature type="domain" description="DUF7794" evidence="1">
    <location>
        <begin position="24"/>
        <end position="119"/>
    </location>
</feature>